<evidence type="ECO:0000313" key="2">
    <source>
        <dbReference type="EMBL" id="GMI20994.1"/>
    </source>
</evidence>
<dbReference type="EMBL" id="BRYB01000034">
    <property type="protein sequence ID" value="GMI20994.1"/>
    <property type="molecule type" value="Genomic_DNA"/>
</dbReference>
<dbReference type="Proteomes" id="UP001165060">
    <property type="component" value="Unassembled WGS sequence"/>
</dbReference>
<reference evidence="2 3" key="1">
    <citation type="journal article" date="2023" name="Commun. Biol.">
        <title>Genome analysis of Parmales, the sister group of diatoms, reveals the evolutionary specialization of diatoms from phago-mixotrophs to photoautotrophs.</title>
        <authorList>
            <person name="Ban H."/>
            <person name="Sato S."/>
            <person name="Yoshikawa S."/>
            <person name="Yamada K."/>
            <person name="Nakamura Y."/>
            <person name="Ichinomiya M."/>
            <person name="Sato N."/>
            <person name="Blanc-Mathieu R."/>
            <person name="Endo H."/>
            <person name="Kuwata A."/>
            <person name="Ogata H."/>
        </authorList>
    </citation>
    <scope>NUCLEOTIDE SEQUENCE [LARGE SCALE GENOMIC DNA]</scope>
</reference>
<organism evidence="2 3">
    <name type="scientific">Tetraparma gracilis</name>
    <dbReference type="NCBI Taxonomy" id="2962635"/>
    <lineage>
        <taxon>Eukaryota</taxon>
        <taxon>Sar</taxon>
        <taxon>Stramenopiles</taxon>
        <taxon>Ochrophyta</taxon>
        <taxon>Bolidophyceae</taxon>
        <taxon>Parmales</taxon>
        <taxon>Triparmaceae</taxon>
        <taxon>Tetraparma</taxon>
    </lineage>
</organism>
<feature type="region of interest" description="Disordered" evidence="1">
    <location>
        <begin position="209"/>
        <end position="239"/>
    </location>
</feature>
<protein>
    <submittedName>
        <fullName evidence="2">Uncharacterized protein</fullName>
    </submittedName>
</protein>
<evidence type="ECO:0000313" key="3">
    <source>
        <dbReference type="Proteomes" id="UP001165060"/>
    </source>
</evidence>
<sequence>MQRAVPKNATQFYWFDCNVFGLEICRWELSNEARSGTGNVSAEEVKVARAQVQEIRKDFLKVGSAHVDRLLSWKSFFDSFEAFGDWTECELALQGARQSDSLLERLFVKFYGSLAKVAYQELEKRGGRSKEVVKASSSAVRGGTATVSPATTGLGAADIVVLEGERLSLMLDVIQECEEATLYLLSRMTQKTVAIDVGVNVTFVWGTADGEGGGEGGGEDGGETEDAGGEGAGDGGGPV</sequence>
<gene>
    <name evidence="2" type="ORF">TeGR_g7393</name>
</gene>
<proteinExistence type="predicted"/>
<feature type="compositionally biased region" description="Gly residues" evidence="1">
    <location>
        <begin position="229"/>
        <end position="239"/>
    </location>
</feature>
<feature type="compositionally biased region" description="Acidic residues" evidence="1">
    <location>
        <begin position="217"/>
        <end position="228"/>
    </location>
</feature>
<comment type="caution">
    <text evidence="2">The sequence shown here is derived from an EMBL/GenBank/DDBJ whole genome shotgun (WGS) entry which is preliminary data.</text>
</comment>
<keyword evidence="3" id="KW-1185">Reference proteome</keyword>
<accession>A0ABQ6M7E8</accession>
<evidence type="ECO:0000256" key="1">
    <source>
        <dbReference type="SAM" id="MobiDB-lite"/>
    </source>
</evidence>
<name>A0ABQ6M7E8_9STRA</name>